<reference evidence="1 2" key="2">
    <citation type="journal article" date="2014" name="Genome Announc.">
        <title>Complete Genome Sequence of Methanoregula formicica SMSPT, a Mesophilic Hydrogenotrophic Methanogen Isolated from a Methanogenic Upflow Anaerobic Sludge Blanket Reactor.</title>
        <authorList>
            <person name="Yamamoto K."/>
            <person name="Tamaki H."/>
            <person name="Cadillo-Quiroz H."/>
            <person name="Imachi H."/>
            <person name="Kyrpides N."/>
            <person name="Woyke T."/>
            <person name="Goodwin L."/>
            <person name="Zinder S.H."/>
            <person name="Kamagata Y."/>
            <person name="Liu W.T."/>
        </authorList>
    </citation>
    <scope>NUCLEOTIDE SEQUENCE [LARGE SCALE GENOMIC DNA]</scope>
    <source>
        <strain evidence="2">DSM 22288 / NBRC 105244 / SMSP</strain>
    </source>
</reference>
<accession>L0HGI4</accession>
<dbReference type="Proteomes" id="UP000010824">
    <property type="component" value="Chromosome"/>
</dbReference>
<name>L0HGI4_METFS</name>
<dbReference type="HOGENOM" id="CLU_3210735_0_0_2"/>
<protein>
    <submittedName>
        <fullName evidence="1">Uncharacterized protein</fullName>
    </submittedName>
</protein>
<proteinExistence type="predicted"/>
<evidence type="ECO:0000313" key="1">
    <source>
        <dbReference type="EMBL" id="AGB02438.1"/>
    </source>
</evidence>
<dbReference type="EMBL" id="CP003167">
    <property type="protein sequence ID" value="AGB02438.1"/>
    <property type="molecule type" value="Genomic_DNA"/>
</dbReference>
<organism evidence="1 2">
    <name type="scientific">Methanoregula formicica (strain DSM 22288 / NBRC 105244 / SMSP)</name>
    <dbReference type="NCBI Taxonomy" id="593750"/>
    <lineage>
        <taxon>Archaea</taxon>
        <taxon>Methanobacteriati</taxon>
        <taxon>Methanobacteriota</taxon>
        <taxon>Stenosarchaea group</taxon>
        <taxon>Methanomicrobia</taxon>
        <taxon>Methanomicrobiales</taxon>
        <taxon>Methanoregulaceae</taxon>
        <taxon>Methanoregula</taxon>
    </lineage>
</organism>
<dbReference type="KEGG" id="mfo:Metfor_1400"/>
<reference evidence="2" key="1">
    <citation type="submission" date="2011-12" db="EMBL/GenBank/DDBJ databases">
        <title>Complete sequence of Methanoregula formicicum SMSP.</title>
        <authorList>
            <person name="Lucas S."/>
            <person name="Han J."/>
            <person name="Lapidus A."/>
            <person name="Cheng J.-F."/>
            <person name="Goodwin L."/>
            <person name="Pitluck S."/>
            <person name="Peters L."/>
            <person name="Ovchinnikova G."/>
            <person name="Teshima H."/>
            <person name="Detter J.C."/>
            <person name="Han C."/>
            <person name="Tapia R."/>
            <person name="Land M."/>
            <person name="Hauser L."/>
            <person name="Kyrpides N."/>
            <person name="Ivanova N."/>
            <person name="Pagani I."/>
            <person name="Imachi H."/>
            <person name="Tamaki H."/>
            <person name="Sekiguchi Y."/>
            <person name="Kamagata Y."/>
            <person name="Cadillo-Quiroz H."/>
            <person name="Zinder S."/>
            <person name="Liu W.-T."/>
            <person name="Woyke T."/>
        </authorList>
    </citation>
    <scope>NUCLEOTIDE SEQUENCE [LARGE SCALE GENOMIC DNA]</scope>
    <source>
        <strain evidence="2">DSM 22288 / NBRC 105244 / SMSP</strain>
    </source>
</reference>
<dbReference type="AlphaFoldDB" id="L0HGI4"/>
<keyword evidence="2" id="KW-1185">Reference proteome</keyword>
<dbReference type="STRING" id="593750.Metfor_1400"/>
<dbReference type="InParanoid" id="L0HGI4"/>
<sequence>MITNTAMQTRKIKWKLIEYQKNVRLTCKFSRDYLNTFEFVIWEV</sequence>
<gene>
    <name evidence="1" type="ordered locus">Metfor_1400</name>
</gene>
<evidence type="ECO:0000313" key="2">
    <source>
        <dbReference type="Proteomes" id="UP000010824"/>
    </source>
</evidence>